<feature type="active site" description="Proton acceptor" evidence="2">
    <location>
        <position position="143"/>
    </location>
</feature>
<dbReference type="SUPFAM" id="SSF55144">
    <property type="entry name" value="LigT-like"/>
    <property type="match status" value="1"/>
</dbReference>
<dbReference type="InterPro" id="IPR014051">
    <property type="entry name" value="Phosphoesterase_HXTX"/>
</dbReference>
<evidence type="ECO:0000256" key="2">
    <source>
        <dbReference type="HAMAP-Rule" id="MF_01940"/>
    </source>
</evidence>
<proteinExistence type="inferred from homology"/>
<dbReference type="RefSeq" id="WP_233695432.1">
    <property type="nucleotide sequence ID" value="NZ_JAJNBZ010000001.1"/>
</dbReference>
<feature type="domain" description="Phosphoesterase HXTX" evidence="3">
    <location>
        <begin position="23"/>
        <end position="107"/>
    </location>
</feature>
<dbReference type="InterPro" id="IPR004175">
    <property type="entry name" value="RNA_CPDase"/>
</dbReference>
<comment type="similarity">
    <text evidence="2">Belongs to the 2H phosphoesterase superfamily. ThpR family.</text>
</comment>
<comment type="function">
    <text evidence="2">Hydrolyzes RNA 2',3'-cyclic phosphodiester to an RNA 2'-phosphomonoester.</text>
</comment>
<evidence type="ECO:0000259" key="3">
    <source>
        <dbReference type="Pfam" id="PF02834"/>
    </source>
</evidence>
<dbReference type="NCBIfam" id="TIGR02258">
    <property type="entry name" value="2_5_ligase"/>
    <property type="match status" value="1"/>
</dbReference>
<evidence type="ECO:0000313" key="4">
    <source>
        <dbReference type="EMBL" id="MCE5168031.1"/>
    </source>
</evidence>
<feature type="active site" description="Proton donor" evidence="2">
    <location>
        <position position="56"/>
    </location>
</feature>
<organism evidence="4 5">
    <name type="scientific">Paenibacillus profundus</name>
    <dbReference type="NCBI Taxonomy" id="1173085"/>
    <lineage>
        <taxon>Bacteria</taxon>
        <taxon>Bacillati</taxon>
        <taxon>Bacillota</taxon>
        <taxon>Bacilli</taxon>
        <taxon>Bacillales</taxon>
        <taxon>Paenibacillaceae</taxon>
        <taxon>Paenibacillus</taxon>
    </lineage>
</organism>
<gene>
    <name evidence="4" type="primary">thpR</name>
    <name evidence="4" type="ORF">LQV63_01695</name>
</gene>
<evidence type="ECO:0000313" key="5">
    <source>
        <dbReference type="Proteomes" id="UP001199916"/>
    </source>
</evidence>
<protein>
    <recommendedName>
        <fullName evidence="2">RNA 2',3'-cyclic phosphodiesterase</fullName>
        <shortName evidence="2">RNA 2',3'-CPDase</shortName>
        <ecNumber evidence="2">3.1.4.58</ecNumber>
    </recommendedName>
</protein>
<sequence>MQSHPSRHHESQTDDKQRLFVAIPLPASAADTVVQWSEGAKRQWAFHKWVHPLDLHITVQFLGAVSPDVKERLVQGLQSVAQSSETFRLELQEVGTFGAHEAPRVLWAGVGGEIGQLKRLYELVVAATAPLGFVPEDRPYWPHITLARKYRGMTPMSLNAGHAPLPEYDWMADHFVLYRTQMGKTPMYERIEEFRLGHGIQQP</sequence>
<accession>A0ABS8Y9F0</accession>
<comment type="catalytic activity">
    <reaction evidence="2">
        <text>a 3'-end 2',3'-cyclophospho-ribonucleotide-RNA + H2O = a 3'-end 2'-phospho-ribonucleotide-RNA + H(+)</text>
        <dbReference type="Rhea" id="RHEA:11828"/>
        <dbReference type="Rhea" id="RHEA-COMP:10464"/>
        <dbReference type="Rhea" id="RHEA-COMP:17353"/>
        <dbReference type="ChEBI" id="CHEBI:15377"/>
        <dbReference type="ChEBI" id="CHEBI:15378"/>
        <dbReference type="ChEBI" id="CHEBI:83064"/>
        <dbReference type="ChEBI" id="CHEBI:173113"/>
        <dbReference type="EC" id="3.1.4.58"/>
    </reaction>
</comment>
<dbReference type="HAMAP" id="MF_01940">
    <property type="entry name" value="RNA_CPDase"/>
    <property type="match status" value="1"/>
</dbReference>
<dbReference type="PANTHER" id="PTHR35561:SF1">
    <property type="entry name" value="RNA 2',3'-CYCLIC PHOSPHODIESTERASE"/>
    <property type="match status" value="1"/>
</dbReference>
<dbReference type="EC" id="3.1.4.58" evidence="2"/>
<dbReference type="Gene3D" id="3.90.1140.10">
    <property type="entry name" value="Cyclic phosphodiesterase"/>
    <property type="match status" value="1"/>
</dbReference>
<dbReference type="InterPro" id="IPR009097">
    <property type="entry name" value="Cyclic_Pdiesterase"/>
</dbReference>
<feature type="short sequence motif" description="HXTX 2" evidence="2">
    <location>
        <begin position="143"/>
        <end position="146"/>
    </location>
</feature>
<keyword evidence="5" id="KW-1185">Reference proteome</keyword>
<keyword evidence="1 2" id="KW-0378">Hydrolase</keyword>
<feature type="short sequence motif" description="HXTX 1" evidence="2">
    <location>
        <begin position="56"/>
        <end position="59"/>
    </location>
</feature>
<evidence type="ECO:0000256" key="1">
    <source>
        <dbReference type="ARBA" id="ARBA00022801"/>
    </source>
</evidence>
<name>A0ABS8Y9F0_9BACL</name>
<dbReference type="PANTHER" id="PTHR35561">
    <property type="entry name" value="RNA 2',3'-CYCLIC PHOSPHODIESTERASE"/>
    <property type="match status" value="1"/>
</dbReference>
<dbReference type="EMBL" id="JAJNBZ010000001">
    <property type="protein sequence ID" value="MCE5168031.1"/>
    <property type="molecule type" value="Genomic_DNA"/>
</dbReference>
<dbReference type="Pfam" id="PF02834">
    <property type="entry name" value="LigT_PEase"/>
    <property type="match status" value="1"/>
</dbReference>
<reference evidence="4 5" key="1">
    <citation type="submission" date="2021-11" db="EMBL/GenBank/DDBJ databases">
        <title>Draft genome sequence of Paenibacillus profundus YoMME, a new Gram-positive bacteria with exoelectrogenic properties.</title>
        <authorList>
            <person name="Hubenova Y."/>
            <person name="Hubenova E."/>
            <person name="Manasiev Y."/>
            <person name="Peykov S."/>
            <person name="Mitov M."/>
        </authorList>
    </citation>
    <scope>NUCLEOTIDE SEQUENCE [LARGE SCALE GENOMIC DNA]</scope>
    <source>
        <strain evidence="4 5">YoMME</strain>
    </source>
</reference>
<comment type="caution">
    <text evidence="4">The sequence shown here is derived from an EMBL/GenBank/DDBJ whole genome shotgun (WGS) entry which is preliminary data.</text>
</comment>
<dbReference type="Proteomes" id="UP001199916">
    <property type="component" value="Unassembled WGS sequence"/>
</dbReference>